<protein>
    <recommendedName>
        <fullName evidence="1">Small ribosomal subunit protein uS2 C-terminal domain-containing protein</fullName>
    </recommendedName>
</protein>
<dbReference type="InterPro" id="IPR032281">
    <property type="entry name" value="Ribosomal_uS2_C"/>
</dbReference>
<evidence type="ECO:0000259" key="1">
    <source>
        <dbReference type="Pfam" id="PF16122"/>
    </source>
</evidence>
<feature type="domain" description="Small ribosomal subunit protein uS2 C-terminal" evidence="1">
    <location>
        <begin position="5"/>
        <end position="72"/>
    </location>
</feature>
<reference evidence="2" key="1">
    <citation type="submission" date="2021-01" db="EMBL/GenBank/DDBJ databases">
        <authorList>
            <person name="Zahm M."/>
            <person name="Roques C."/>
            <person name="Cabau C."/>
            <person name="Klopp C."/>
            <person name="Donnadieu C."/>
            <person name="Jouanno E."/>
            <person name="Lampietro C."/>
            <person name="Louis A."/>
            <person name="Herpin A."/>
            <person name="Echchiki A."/>
            <person name="Berthelot C."/>
            <person name="Parey E."/>
            <person name="Roest-Crollius H."/>
            <person name="Braasch I."/>
            <person name="Postlethwait J."/>
            <person name="Bobe J."/>
            <person name="Montfort J."/>
            <person name="Bouchez O."/>
            <person name="Begum T."/>
            <person name="Mejri S."/>
            <person name="Adams A."/>
            <person name="Chen W.-J."/>
            <person name="Guiguen Y."/>
        </authorList>
    </citation>
    <scope>NUCLEOTIDE SEQUENCE</scope>
    <source>
        <strain evidence="2">YG-15Mar2019-1</strain>
        <tissue evidence="2">Brain</tissue>
    </source>
</reference>
<dbReference type="Proteomes" id="UP001046870">
    <property type="component" value="Chromosome 19"/>
</dbReference>
<dbReference type="Pfam" id="PF16122">
    <property type="entry name" value="40S_SA_C"/>
    <property type="match status" value="1"/>
</dbReference>
<comment type="caution">
    <text evidence="2">The sequence shown here is derived from an EMBL/GenBank/DDBJ whole genome shotgun (WGS) entry which is preliminary data.</text>
</comment>
<dbReference type="AlphaFoldDB" id="A0A9D3SXC4"/>
<sequence>MLRIEKEEQAMVLKAMWTALAAEFAQPEVADGSEGVQVPSIPIQQFPAEDWSAQLPTKYWSAAPTAHVSEWGGASNQH</sequence>
<evidence type="ECO:0000313" key="3">
    <source>
        <dbReference type="Proteomes" id="UP001046870"/>
    </source>
</evidence>
<name>A0A9D3SXC4_MEGAT</name>
<dbReference type="OrthoDB" id="9795875at2759"/>
<organism evidence="2 3">
    <name type="scientific">Megalops atlanticus</name>
    <name type="common">Tarpon</name>
    <name type="synonym">Clupea gigantea</name>
    <dbReference type="NCBI Taxonomy" id="7932"/>
    <lineage>
        <taxon>Eukaryota</taxon>
        <taxon>Metazoa</taxon>
        <taxon>Chordata</taxon>
        <taxon>Craniata</taxon>
        <taxon>Vertebrata</taxon>
        <taxon>Euteleostomi</taxon>
        <taxon>Actinopterygii</taxon>
        <taxon>Neopterygii</taxon>
        <taxon>Teleostei</taxon>
        <taxon>Elopiformes</taxon>
        <taxon>Megalopidae</taxon>
        <taxon>Megalops</taxon>
    </lineage>
</organism>
<accession>A0A9D3SXC4</accession>
<evidence type="ECO:0000313" key="2">
    <source>
        <dbReference type="EMBL" id="KAG7459324.1"/>
    </source>
</evidence>
<dbReference type="EMBL" id="JAFDVH010000019">
    <property type="protein sequence ID" value="KAG7459324.1"/>
    <property type="molecule type" value="Genomic_DNA"/>
</dbReference>
<gene>
    <name evidence="2" type="ORF">MATL_G00209450</name>
</gene>
<proteinExistence type="predicted"/>
<keyword evidence="3" id="KW-1185">Reference proteome</keyword>